<dbReference type="GO" id="GO:0004315">
    <property type="term" value="F:3-oxoacyl-[acyl-carrier-protein] synthase activity"/>
    <property type="evidence" value="ECO:0007669"/>
    <property type="project" value="UniProtKB-EC"/>
</dbReference>
<evidence type="ECO:0000313" key="9">
    <source>
        <dbReference type="Proteomes" id="UP000255110"/>
    </source>
</evidence>
<dbReference type="GO" id="GO:0005829">
    <property type="term" value="C:cytosol"/>
    <property type="evidence" value="ECO:0007669"/>
    <property type="project" value="TreeGrafter"/>
</dbReference>
<dbReference type="SUPFAM" id="SSF53901">
    <property type="entry name" value="Thiolase-like"/>
    <property type="match status" value="2"/>
</dbReference>
<dbReference type="RefSeq" id="WP_058478146.1">
    <property type="nucleotide sequence ID" value="NZ_CAAAIO010000020.1"/>
</dbReference>
<evidence type="ECO:0000313" key="7">
    <source>
        <dbReference type="EMBL" id="STY21867.1"/>
    </source>
</evidence>
<name>A0A378L583_9GAMM</name>
<dbReference type="Pfam" id="PF00109">
    <property type="entry name" value="ketoacyl-synt"/>
    <property type="match status" value="1"/>
</dbReference>
<dbReference type="AlphaFoldDB" id="A0A378L583"/>
<gene>
    <name evidence="7" type="primary">fabF_2</name>
    <name evidence="6" type="ORF">Lstg_2619</name>
    <name evidence="7" type="ORF">NCTC11991_00445</name>
</gene>
<evidence type="ECO:0000313" key="6">
    <source>
        <dbReference type="EMBL" id="KTD72108.1"/>
    </source>
</evidence>
<dbReference type="STRING" id="460.Lstg_2619"/>
<evidence type="ECO:0000256" key="4">
    <source>
        <dbReference type="RuleBase" id="RU003694"/>
    </source>
</evidence>
<keyword evidence="8" id="KW-1185">Reference proteome</keyword>
<dbReference type="PROSITE" id="PS52004">
    <property type="entry name" value="KS3_2"/>
    <property type="match status" value="1"/>
</dbReference>
<comment type="pathway">
    <text evidence="1">Lipid metabolism; fatty acid biosynthesis.</text>
</comment>
<dbReference type="EC" id="2.3.1.179" evidence="7"/>
<dbReference type="InterPro" id="IPR000794">
    <property type="entry name" value="Beta-ketoacyl_synthase"/>
</dbReference>
<dbReference type="OrthoDB" id="5644892at2"/>
<protein>
    <submittedName>
        <fullName evidence="7">3-oxoacyl-ACP synthase</fullName>
        <ecNumber evidence="7">2.3.1.179</ecNumber>
    </submittedName>
</protein>
<sequence length="425" mass="46192">MSQGNRVFITGRSALTASGATADATWDSILSGKSGIAEIAQWDLSQWSHRLGGELKEFNPAKMLPDRKLMKVISRQDVMGIHAAVQAVEHSQMIAYRDTLEDPNSFNEQTAVYVGSPGNKYFQQYDFLPLLAKTQGNMQQFAQHLFETVHPMWLLRILPNNVLAYTGITYEFKGPNHNVTNHAVGGTQALLEAYHAISSGQAERAVVVAYDIATEPQALFYYEQLGVLSNQHLKPFDEAHNGTILAEGAAALVLESEASMRARSATCYGEIIGGLSTTEAEGLFSLDTSGQQLAELMQRTLDHVKLNPNDLGFVVTHGNGNSKSDYSESEAIQNVFAEQEIPVTAFKWSMGHTICASGLIDTVMTTYALSSKCVPGIANLQNIAPSCKGLSVSAEHQPLKRGPYALTINRGFASMNACLVIKACD</sequence>
<reference evidence="7 9" key="2">
    <citation type="submission" date="2018-06" db="EMBL/GenBank/DDBJ databases">
        <authorList>
            <consortium name="Pathogen Informatics"/>
            <person name="Doyle S."/>
        </authorList>
    </citation>
    <scope>NUCLEOTIDE SEQUENCE [LARGE SCALE GENOMIC DNA]</scope>
    <source>
        <strain evidence="7 9">NCTC11991</strain>
    </source>
</reference>
<dbReference type="InterPro" id="IPR014031">
    <property type="entry name" value="Ketoacyl_synth_C"/>
</dbReference>
<evidence type="ECO:0000259" key="5">
    <source>
        <dbReference type="PROSITE" id="PS52004"/>
    </source>
</evidence>
<accession>A0A378L583</accession>
<dbReference type="PANTHER" id="PTHR11712">
    <property type="entry name" value="POLYKETIDE SYNTHASE-RELATED"/>
    <property type="match status" value="1"/>
</dbReference>
<dbReference type="Pfam" id="PF02801">
    <property type="entry name" value="Ketoacyl-synt_C"/>
    <property type="match status" value="1"/>
</dbReference>
<dbReference type="SMART" id="SM00825">
    <property type="entry name" value="PKS_KS"/>
    <property type="match status" value="1"/>
</dbReference>
<dbReference type="Proteomes" id="UP000255110">
    <property type="component" value="Unassembled WGS sequence"/>
</dbReference>
<dbReference type="Proteomes" id="UP000054820">
    <property type="component" value="Unassembled WGS sequence"/>
</dbReference>
<dbReference type="GO" id="GO:0006633">
    <property type="term" value="P:fatty acid biosynthetic process"/>
    <property type="evidence" value="ECO:0007669"/>
    <property type="project" value="TreeGrafter"/>
</dbReference>
<comment type="similarity">
    <text evidence="2 4">Belongs to the thiolase-like superfamily. Beta-ketoacyl-ACP synthases family.</text>
</comment>
<dbReference type="PANTHER" id="PTHR11712:SF336">
    <property type="entry name" value="3-OXOACYL-[ACYL-CARRIER-PROTEIN] SYNTHASE, MITOCHONDRIAL"/>
    <property type="match status" value="1"/>
</dbReference>
<dbReference type="Gene3D" id="3.40.47.10">
    <property type="match status" value="2"/>
</dbReference>
<feature type="domain" description="Ketosynthase family 3 (KS3)" evidence="5">
    <location>
        <begin position="4"/>
        <end position="423"/>
    </location>
</feature>
<reference evidence="6 8" key="1">
    <citation type="submission" date="2015-11" db="EMBL/GenBank/DDBJ databases">
        <title>Genomic analysis of 38 Legionella species identifies large and diverse effector repertoires.</title>
        <authorList>
            <person name="Burstein D."/>
            <person name="Amaro F."/>
            <person name="Zusman T."/>
            <person name="Lifshitz Z."/>
            <person name="Cohen O."/>
            <person name="Gilbert J.A."/>
            <person name="Pupko T."/>
            <person name="Shuman H.A."/>
            <person name="Segal G."/>
        </authorList>
    </citation>
    <scope>NUCLEOTIDE SEQUENCE [LARGE SCALE GENOMIC DNA]</scope>
    <source>
        <strain evidence="6 8">SC-18-C9</strain>
    </source>
</reference>
<keyword evidence="7" id="KW-0012">Acyltransferase</keyword>
<dbReference type="EMBL" id="UGOY01000001">
    <property type="protein sequence ID" value="STY21867.1"/>
    <property type="molecule type" value="Genomic_DNA"/>
</dbReference>
<evidence type="ECO:0000256" key="3">
    <source>
        <dbReference type="ARBA" id="ARBA00022679"/>
    </source>
</evidence>
<evidence type="ECO:0000313" key="8">
    <source>
        <dbReference type="Proteomes" id="UP000054820"/>
    </source>
</evidence>
<dbReference type="InterPro" id="IPR020841">
    <property type="entry name" value="PKS_Beta-ketoAc_synthase_dom"/>
</dbReference>
<keyword evidence="3 4" id="KW-0808">Transferase</keyword>
<organism evidence="7 9">
    <name type="scientific">Legionella steigerwaltii</name>
    <dbReference type="NCBI Taxonomy" id="460"/>
    <lineage>
        <taxon>Bacteria</taxon>
        <taxon>Pseudomonadati</taxon>
        <taxon>Pseudomonadota</taxon>
        <taxon>Gammaproteobacteria</taxon>
        <taxon>Legionellales</taxon>
        <taxon>Legionellaceae</taxon>
        <taxon>Legionella</taxon>
    </lineage>
</organism>
<evidence type="ECO:0000256" key="2">
    <source>
        <dbReference type="ARBA" id="ARBA00008467"/>
    </source>
</evidence>
<dbReference type="InterPro" id="IPR014030">
    <property type="entry name" value="Ketoacyl_synth_N"/>
</dbReference>
<dbReference type="EMBL" id="LNYZ01000025">
    <property type="protein sequence ID" value="KTD72108.1"/>
    <property type="molecule type" value="Genomic_DNA"/>
</dbReference>
<evidence type="ECO:0000256" key="1">
    <source>
        <dbReference type="ARBA" id="ARBA00005194"/>
    </source>
</evidence>
<dbReference type="InterPro" id="IPR016039">
    <property type="entry name" value="Thiolase-like"/>
</dbReference>
<proteinExistence type="inferred from homology"/>